<evidence type="ECO:0000313" key="8">
    <source>
        <dbReference type="RefSeq" id="XP_017777282.1"/>
    </source>
</evidence>
<organism evidence="7 8">
    <name type="scientific">Nicrophorus vespilloides</name>
    <name type="common">Boreal carrion beetle</name>
    <dbReference type="NCBI Taxonomy" id="110193"/>
    <lineage>
        <taxon>Eukaryota</taxon>
        <taxon>Metazoa</taxon>
        <taxon>Ecdysozoa</taxon>
        <taxon>Arthropoda</taxon>
        <taxon>Hexapoda</taxon>
        <taxon>Insecta</taxon>
        <taxon>Pterygota</taxon>
        <taxon>Neoptera</taxon>
        <taxon>Endopterygota</taxon>
        <taxon>Coleoptera</taxon>
        <taxon>Polyphaga</taxon>
        <taxon>Staphyliniformia</taxon>
        <taxon>Silphidae</taxon>
        <taxon>Nicrophorinae</taxon>
        <taxon>Nicrophorus</taxon>
    </lineage>
</organism>
<dbReference type="PANTHER" id="PTHR12911">
    <property type="entry name" value="SAD1/UNC-84-LIKE PROTEIN-RELATED"/>
    <property type="match status" value="1"/>
</dbReference>
<feature type="transmembrane region" description="Helical" evidence="5">
    <location>
        <begin position="83"/>
        <end position="103"/>
    </location>
</feature>
<evidence type="ECO:0000256" key="2">
    <source>
        <dbReference type="ARBA" id="ARBA00022692"/>
    </source>
</evidence>
<dbReference type="InterPro" id="IPR045119">
    <property type="entry name" value="SUN1-5"/>
</dbReference>
<keyword evidence="7" id="KW-1185">Reference proteome</keyword>
<keyword evidence="4 5" id="KW-0472">Membrane</keyword>
<name>A0ABM1MRT2_NICVS</name>
<dbReference type="PROSITE" id="PS51469">
    <property type="entry name" value="SUN"/>
    <property type="match status" value="1"/>
</dbReference>
<gene>
    <name evidence="8" type="primary">LOC108563187</name>
</gene>
<evidence type="ECO:0000256" key="3">
    <source>
        <dbReference type="ARBA" id="ARBA00022989"/>
    </source>
</evidence>
<comment type="subcellular location">
    <subcellularLocation>
        <location evidence="1">Membrane</location>
    </subcellularLocation>
</comment>
<evidence type="ECO:0000256" key="5">
    <source>
        <dbReference type="SAM" id="Phobius"/>
    </source>
</evidence>
<keyword evidence="2 5" id="KW-0812">Transmembrane</keyword>
<protein>
    <submittedName>
        <fullName evidence="8">SUN domain-containing protein 2-like</fullName>
    </submittedName>
</protein>
<sequence length="379" mass="42059">MLRSPSQNSVCMIESGNFRRRHKYNTRLAASCWRESSNDSTVFESSFIVPEALNMASIRRGMYSNGTHLNPCSDPDFSGSSKFMKFGFVFLTICLIGLSITVLKDKYQFFGNQQEDNFLKSELDSIKTQICQMKDNMQFIVKAKQDTSKLVQDVNKMFAELKKSADEEGKSDGVEGNCSEEDDDVKKAVKTAMEVYGADKIGKPDYALGTAGASIVSTRNTIEYTAGNIISFFGYTLCASNKGPQIILNPSVSPGECWAFKGSSGAVAIKLLTPIHINGISLEHIPKSVAPSHDVSSAPNEFSAWGLLYPEDHAGVFLGRFNYKTDSSPLQYFPINKSSKAFHYVEIKFHSNHGNPDYTCVYRVRVHGNHKGMQDDDED</sequence>
<proteinExistence type="predicted"/>
<reference evidence="8" key="1">
    <citation type="submission" date="2025-08" db="UniProtKB">
        <authorList>
            <consortium name="RefSeq"/>
        </authorList>
    </citation>
    <scope>IDENTIFICATION</scope>
    <source>
        <tissue evidence="8">Whole Larva</tissue>
    </source>
</reference>
<dbReference type="GeneID" id="108563187"/>
<dbReference type="Gene3D" id="2.60.120.260">
    <property type="entry name" value="Galactose-binding domain-like"/>
    <property type="match status" value="1"/>
</dbReference>
<dbReference type="InterPro" id="IPR012919">
    <property type="entry name" value="SUN_dom"/>
</dbReference>
<keyword evidence="3 5" id="KW-1133">Transmembrane helix</keyword>
<evidence type="ECO:0000259" key="6">
    <source>
        <dbReference type="PROSITE" id="PS51469"/>
    </source>
</evidence>
<evidence type="ECO:0000313" key="7">
    <source>
        <dbReference type="Proteomes" id="UP000695000"/>
    </source>
</evidence>
<dbReference type="RefSeq" id="XP_017777282.1">
    <property type="nucleotide sequence ID" value="XM_017921793.1"/>
</dbReference>
<feature type="domain" description="SUN" evidence="6">
    <location>
        <begin position="212"/>
        <end position="371"/>
    </location>
</feature>
<dbReference type="Pfam" id="PF07738">
    <property type="entry name" value="Sad1_UNC"/>
    <property type="match status" value="1"/>
</dbReference>
<dbReference type="PANTHER" id="PTHR12911:SF8">
    <property type="entry name" value="KLAROID PROTEIN-RELATED"/>
    <property type="match status" value="1"/>
</dbReference>
<accession>A0ABM1MRT2</accession>
<evidence type="ECO:0000256" key="1">
    <source>
        <dbReference type="ARBA" id="ARBA00004370"/>
    </source>
</evidence>
<dbReference type="Proteomes" id="UP000695000">
    <property type="component" value="Unplaced"/>
</dbReference>
<evidence type="ECO:0000256" key="4">
    <source>
        <dbReference type="ARBA" id="ARBA00023136"/>
    </source>
</evidence>